<dbReference type="AlphaFoldDB" id="A0A4Q1BDI0"/>
<dbReference type="VEuPathDB" id="FungiDB:TREMEDRAFT_60571"/>
<evidence type="ECO:0000313" key="3">
    <source>
        <dbReference type="EMBL" id="RXK34875.1"/>
    </source>
</evidence>
<sequence length="1166" mass="126864">MKLSKRRSRDRIQVAPLPPSSFSFSPPRHLAHSDVDLSTSTSVTSGYYSDQDSSSSRSKEKRTILGASSVDLASSSTPAPIRQPLGTSTPAPSVDTSMPLTPPNLARVDSFLSQPSDSGDSSRPLVPRSSTEGQISHRHRDSFTPPKKLVKRRPGSIFQDHELDTFRLVPSGQSELRQPLPIPHPDDVAGATHVQSLPMSQSPPFTQQLGTTVPAPRFSLDRQGSSCSTAPSSDSNTPATEESDMVHTPQVTPLSLSAASPEVSWAGVVEMRPCLSRSSTRSFREGDDGSVVKDNRGQEGDLGAYIRSHAEGLNHRARRDSRNFPPRSSSQSSLRTDPTISSERTARRGSVLGLQSALTSPTTSRNASDNESPSIGQQPNRISFAQDGNRRSIVFETPVNFGDGDETIPRRRAKPTRPPLIRNRSSSLGAMSNATDSIYSIGEVNIATKSVFTAAKTVALASPYSPSASEDGPSVMETLQRMKNSSMSIRQAMESDPVLALATSTPSVTDRENESRNAFEDDMNSVRRRAPPPPRLTETFATRADKAMARRSLPTSPTVRQDTPAPPKSAVPQSSKNQEVIPKRPGMPERQSSFSRLWRKLSAPGSKRSKKVDGGGEGSVPTSPVKHVRPQIDTNIPPVPIPRKRSSKKGLSPIRSSPDDKLLHGGSLTRQGMMMIDLDIPEVPVRPARFNSKDKISSPSENKPIRFSPAIHSSPTIHSSPVVLSSPPTQPTRSTSLPVPIQPVTRVTNIRPIRKVTLPPSTSSENEIVDLLSPPESQIPTPDVSSDTDDAPDPLTGLAAQRNLNLTLSEELKKRRSELYRRTLFDIADDRVFQQVLEDLTRLEDVHHLQRGSSGLPTPQLSRTPSIDELANLSKQDGIKAWFVTRELVQGERRYGRLLAKGVTIVQAACGESALTYEYKPTRQSSSASSTSIPSPIQSPSTKSQMRRPRTSHSPSLISVPSPNPSLTVLADRLPRLLALSLTLSARFESDPSPAGVASAFSTMENELMEEMTMWAGEIGGLVVGGYALDGMGRHKRSASLSGNREGDGEGEEQEEKLRLSDIVISPIQRVGRYRLLFNDLSETSQPLSSPRSNTPPDLSIPDHPYETILAALQAAQRLAEACNKKQTFDLDALRRRDGKKKRQRPKSEFVRPSSGVSLAWLTEAT</sequence>
<dbReference type="OrthoDB" id="660555at2759"/>
<feature type="region of interest" description="Disordered" evidence="1">
    <location>
        <begin position="691"/>
        <end position="739"/>
    </location>
</feature>
<evidence type="ECO:0000256" key="1">
    <source>
        <dbReference type="SAM" id="MobiDB-lite"/>
    </source>
</evidence>
<feature type="region of interest" description="Disordered" evidence="1">
    <location>
        <begin position="921"/>
        <end position="963"/>
    </location>
</feature>
<feature type="compositionally biased region" description="Polar residues" evidence="1">
    <location>
        <begin position="775"/>
        <end position="785"/>
    </location>
</feature>
<protein>
    <recommendedName>
        <fullName evidence="2">DH domain-containing protein</fullName>
    </recommendedName>
</protein>
<feature type="compositionally biased region" description="Low complexity" evidence="1">
    <location>
        <begin position="725"/>
        <end position="738"/>
    </location>
</feature>
<feature type="compositionally biased region" description="Basic and acidic residues" evidence="1">
    <location>
        <begin position="282"/>
        <end position="299"/>
    </location>
</feature>
<evidence type="ECO:0000259" key="2">
    <source>
        <dbReference type="PROSITE" id="PS50010"/>
    </source>
</evidence>
<evidence type="ECO:0000313" key="4">
    <source>
        <dbReference type="Proteomes" id="UP000289152"/>
    </source>
</evidence>
<feature type="region of interest" description="Disordered" evidence="1">
    <location>
        <begin position="199"/>
        <end position="255"/>
    </location>
</feature>
<feature type="compositionally biased region" description="Basic and acidic residues" evidence="1">
    <location>
        <begin position="509"/>
        <end position="519"/>
    </location>
</feature>
<feature type="compositionally biased region" description="Polar residues" evidence="1">
    <location>
        <begin position="711"/>
        <end position="723"/>
    </location>
</feature>
<feature type="compositionally biased region" description="Polar residues" evidence="1">
    <location>
        <begin position="85"/>
        <end position="99"/>
    </location>
</feature>
<feature type="compositionally biased region" description="Polar residues" evidence="1">
    <location>
        <begin position="222"/>
        <end position="240"/>
    </location>
</feature>
<dbReference type="EMBL" id="SDIL01000177">
    <property type="protein sequence ID" value="RXK34875.1"/>
    <property type="molecule type" value="Genomic_DNA"/>
</dbReference>
<name>A0A4Q1BDI0_TREME</name>
<dbReference type="InterPro" id="IPR035899">
    <property type="entry name" value="DBL_dom_sf"/>
</dbReference>
<gene>
    <name evidence="3" type="ORF">M231_07864</name>
</gene>
<feature type="domain" description="DH" evidence="2">
    <location>
        <begin position="1050"/>
        <end position="1126"/>
    </location>
</feature>
<feature type="compositionally biased region" description="Polar residues" evidence="1">
    <location>
        <begin position="199"/>
        <end position="211"/>
    </location>
</feature>
<accession>A0A4Q1BDI0</accession>
<feature type="compositionally biased region" description="Low complexity" evidence="1">
    <location>
        <begin position="924"/>
        <end position="944"/>
    </location>
</feature>
<feature type="compositionally biased region" description="Polar residues" evidence="1">
    <location>
        <begin position="326"/>
        <end position="343"/>
    </location>
</feature>
<feature type="region of interest" description="Disordered" evidence="1">
    <location>
        <begin position="276"/>
        <end position="427"/>
    </location>
</feature>
<feature type="compositionally biased region" description="Polar residues" evidence="1">
    <location>
        <begin position="111"/>
        <end position="121"/>
    </location>
</feature>
<comment type="caution">
    <text evidence="3">The sequence shown here is derived from an EMBL/GenBank/DDBJ whole genome shotgun (WGS) entry which is preliminary data.</text>
</comment>
<feature type="compositionally biased region" description="Low complexity" evidence="1">
    <location>
        <begin position="36"/>
        <end position="56"/>
    </location>
</feature>
<feature type="region of interest" description="Disordered" evidence="1">
    <location>
        <begin position="1035"/>
        <end position="1057"/>
    </location>
</feature>
<feature type="compositionally biased region" description="Polar residues" evidence="1">
    <location>
        <begin position="356"/>
        <end position="383"/>
    </location>
</feature>
<dbReference type="SUPFAM" id="SSF48065">
    <property type="entry name" value="DBL homology domain (DH-domain)"/>
    <property type="match status" value="1"/>
</dbReference>
<dbReference type="InParanoid" id="A0A4Q1BDI0"/>
<dbReference type="PROSITE" id="PS50010">
    <property type="entry name" value="DH_2"/>
    <property type="match status" value="1"/>
</dbReference>
<reference evidence="3 4" key="1">
    <citation type="submission" date="2016-06" db="EMBL/GenBank/DDBJ databases">
        <title>Evolution of pathogenesis and genome organization in the Tremellales.</title>
        <authorList>
            <person name="Cuomo C."/>
            <person name="Litvintseva A."/>
            <person name="Heitman J."/>
            <person name="Chen Y."/>
            <person name="Sun S."/>
            <person name="Springer D."/>
            <person name="Dromer F."/>
            <person name="Young S."/>
            <person name="Zeng Q."/>
            <person name="Chapman S."/>
            <person name="Gujja S."/>
            <person name="Saif S."/>
            <person name="Birren B."/>
        </authorList>
    </citation>
    <scope>NUCLEOTIDE SEQUENCE [LARGE SCALE GENOMIC DNA]</scope>
    <source>
        <strain evidence="3 4">ATCC 28783</strain>
    </source>
</reference>
<feature type="region of interest" description="Disordered" evidence="1">
    <location>
        <begin position="1"/>
        <end position="156"/>
    </location>
</feature>
<organism evidence="3 4">
    <name type="scientific">Tremella mesenterica</name>
    <name type="common">Jelly fungus</name>
    <dbReference type="NCBI Taxonomy" id="5217"/>
    <lineage>
        <taxon>Eukaryota</taxon>
        <taxon>Fungi</taxon>
        <taxon>Dikarya</taxon>
        <taxon>Basidiomycota</taxon>
        <taxon>Agaricomycotina</taxon>
        <taxon>Tremellomycetes</taxon>
        <taxon>Tremellales</taxon>
        <taxon>Tremellaceae</taxon>
        <taxon>Tremella</taxon>
    </lineage>
</organism>
<dbReference type="GO" id="GO:0005085">
    <property type="term" value="F:guanyl-nucleotide exchange factor activity"/>
    <property type="evidence" value="ECO:0007669"/>
    <property type="project" value="InterPro"/>
</dbReference>
<keyword evidence="4" id="KW-1185">Reference proteome</keyword>
<proteinExistence type="predicted"/>
<feature type="compositionally biased region" description="Polar residues" evidence="1">
    <location>
        <begin position="952"/>
        <end position="963"/>
    </location>
</feature>
<feature type="region of interest" description="Disordered" evidence="1">
    <location>
        <begin position="502"/>
        <end position="664"/>
    </location>
</feature>
<dbReference type="InterPro" id="IPR000219">
    <property type="entry name" value="DH_dom"/>
</dbReference>
<feature type="region of interest" description="Disordered" evidence="1">
    <location>
        <begin position="756"/>
        <end position="791"/>
    </location>
</feature>
<dbReference type="Proteomes" id="UP000289152">
    <property type="component" value="Unassembled WGS sequence"/>
</dbReference>
<dbReference type="Gene3D" id="1.20.900.10">
    <property type="entry name" value="Dbl homology (DH) domain"/>
    <property type="match status" value="1"/>
</dbReference>